<dbReference type="InterPro" id="IPR018062">
    <property type="entry name" value="HTH_AraC-typ_CS"/>
</dbReference>
<name>H5V5W2_ATLHE</name>
<dbReference type="EMBL" id="BAFF01000014">
    <property type="protein sequence ID" value="GAB53370.1"/>
    <property type="molecule type" value="Genomic_DNA"/>
</dbReference>
<evidence type="ECO:0000256" key="1">
    <source>
        <dbReference type="ARBA" id="ARBA00023015"/>
    </source>
</evidence>
<dbReference type="Pfam" id="PF02311">
    <property type="entry name" value="AraC_binding"/>
    <property type="match status" value="1"/>
</dbReference>
<dbReference type="InterPro" id="IPR050204">
    <property type="entry name" value="AraC_XylS_family_regulators"/>
</dbReference>
<accession>H5V5W2</accession>
<dbReference type="PROSITE" id="PS00041">
    <property type="entry name" value="HTH_ARAC_FAMILY_1"/>
    <property type="match status" value="1"/>
</dbReference>
<dbReference type="PANTHER" id="PTHR46796:SF2">
    <property type="entry name" value="TRANSCRIPTIONAL REGULATORY PROTEIN"/>
    <property type="match status" value="1"/>
</dbReference>
<feature type="domain" description="HTH araC/xylS-type" evidence="6">
    <location>
        <begin position="172"/>
        <end position="269"/>
    </location>
</feature>
<organism evidence="7 8">
    <name type="scientific">Atlantibacter hermannii NBRC 105704</name>
    <dbReference type="NCBI Taxonomy" id="1115512"/>
    <lineage>
        <taxon>Bacteria</taxon>
        <taxon>Pseudomonadati</taxon>
        <taxon>Pseudomonadota</taxon>
        <taxon>Gammaproteobacteria</taxon>
        <taxon>Enterobacterales</taxon>
        <taxon>Enterobacteriaceae</taxon>
        <taxon>Atlantibacter</taxon>
    </lineage>
</organism>
<dbReference type="PRINTS" id="PR00032">
    <property type="entry name" value="HTHARAC"/>
</dbReference>
<protein>
    <recommendedName>
        <fullName evidence="5">Arabinose operon regulatory protein</fullName>
    </recommendedName>
</protein>
<reference evidence="7 8" key="1">
    <citation type="submission" date="2012-02" db="EMBL/GenBank/DDBJ databases">
        <title>Whole genome shotgun sequence of Escherichia hermannii NBRC 105704.</title>
        <authorList>
            <person name="Yoshida I."/>
            <person name="Hosoyama A."/>
            <person name="Tsuchikane K."/>
            <person name="Katsumata H."/>
            <person name="Yamazaki S."/>
            <person name="Fujita N."/>
        </authorList>
    </citation>
    <scope>NUCLEOTIDE SEQUENCE [LARGE SCALE GENOMIC DNA]</scope>
    <source>
        <strain evidence="7 8">NBRC 105704</strain>
    </source>
</reference>
<evidence type="ECO:0000256" key="3">
    <source>
        <dbReference type="ARBA" id="ARBA00023159"/>
    </source>
</evidence>
<evidence type="ECO:0000313" key="7">
    <source>
        <dbReference type="EMBL" id="GAB53370.1"/>
    </source>
</evidence>
<dbReference type="GeneID" id="92830129"/>
<keyword evidence="3" id="KW-0010">Activator</keyword>
<dbReference type="InterPro" id="IPR003313">
    <property type="entry name" value="AraC-bd"/>
</dbReference>
<evidence type="ECO:0000256" key="5">
    <source>
        <dbReference type="ARBA" id="ARBA00044978"/>
    </source>
</evidence>
<evidence type="ECO:0000256" key="4">
    <source>
        <dbReference type="ARBA" id="ARBA00023163"/>
    </source>
</evidence>
<dbReference type="InterPro" id="IPR037923">
    <property type="entry name" value="HTH-like"/>
</dbReference>
<dbReference type="Pfam" id="PF12833">
    <property type="entry name" value="HTH_18"/>
    <property type="match status" value="1"/>
</dbReference>
<dbReference type="PANTHER" id="PTHR46796">
    <property type="entry name" value="HTH-TYPE TRANSCRIPTIONAL ACTIVATOR RHAS-RELATED"/>
    <property type="match status" value="1"/>
</dbReference>
<dbReference type="SMART" id="SM00342">
    <property type="entry name" value="HTH_ARAC"/>
    <property type="match status" value="1"/>
</dbReference>
<dbReference type="GO" id="GO:0003700">
    <property type="term" value="F:DNA-binding transcription factor activity"/>
    <property type="evidence" value="ECO:0007669"/>
    <property type="project" value="InterPro"/>
</dbReference>
<evidence type="ECO:0000256" key="2">
    <source>
        <dbReference type="ARBA" id="ARBA00023125"/>
    </source>
</evidence>
<dbReference type="AlphaFoldDB" id="H5V5W2"/>
<evidence type="ECO:0000313" key="8">
    <source>
        <dbReference type="Proteomes" id="UP000010297"/>
    </source>
</evidence>
<keyword evidence="4" id="KW-0804">Transcription</keyword>
<comment type="caution">
    <text evidence="7">The sequence shown here is derived from an EMBL/GenBank/DDBJ whole genome shotgun (WGS) entry which is preliminary data.</text>
</comment>
<dbReference type="PROSITE" id="PS01124">
    <property type="entry name" value="HTH_ARAC_FAMILY_2"/>
    <property type="match status" value="1"/>
</dbReference>
<dbReference type="SUPFAM" id="SSF46689">
    <property type="entry name" value="Homeodomain-like"/>
    <property type="match status" value="2"/>
</dbReference>
<dbReference type="SUPFAM" id="SSF51215">
    <property type="entry name" value="Regulatory protein AraC"/>
    <property type="match status" value="1"/>
</dbReference>
<dbReference type="GO" id="GO:0043565">
    <property type="term" value="F:sequence-specific DNA binding"/>
    <property type="evidence" value="ECO:0007669"/>
    <property type="project" value="InterPro"/>
</dbReference>
<proteinExistence type="predicted"/>
<evidence type="ECO:0000259" key="6">
    <source>
        <dbReference type="PROSITE" id="PS01124"/>
    </source>
</evidence>
<dbReference type="Gene3D" id="1.10.10.60">
    <property type="entry name" value="Homeodomain-like"/>
    <property type="match status" value="1"/>
</dbReference>
<dbReference type="Proteomes" id="UP000010297">
    <property type="component" value="Unassembled WGS sequence"/>
</dbReference>
<dbReference type="RefSeq" id="WP_002437631.1">
    <property type="nucleotide sequence ID" value="NZ_BAFF01000014.1"/>
</dbReference>
<dbReference type="eggNOG" id="COG2207">
    <property type="taxonomic scope" value="Bacteria"/>
</dbReference>
<keyword evidence="1" id="KW-0805">Transcription regulation</keyword>
<keyword evidence="2" id="KW-0238">DNA-binding</keyword>
<keyword evidence="8" id="KW-1185">Reference proteome</keyword>
<dbReference type="InterPro" id="IPR020449">
    <property type="entry name" value="Tscrpt_reg_AraC-type_HTH"/>
</dbReference>
<dbReference type="InterPro" id="IPR009057">
    <property type="entry name" value="Homeodomain-like_sf"/>
</dbReference>
<dbReference type="InterPro" id="IPR018060">
    <property type="entry name" value="HTH_AraC"/>
</dbReference>
<gene>
    <name evidence="7" type="ORF">EH105704_14_00720</name>
</gene>
<sequence>MARYPIRQQFWRSEALPWLEVRNVQDGRTVSYAPHTHETFSIGAIVGGASSYLNEKTRIEVSEGTVVLMNPGDLHACNPLQNQPWAYRMFYFDSQWLNELTGREAHDVCHFTQTWTDHPAIFNGLNRLYHMVVDEQRDALEKACEAAKLMLTVQQLLRPQARPSDAAPALLARVKEKINDEYQAPLTLAELAHTVGLSVGHLIRLCQQHYGATPHALLMNRRLHIAREQLKRGAPLAEVALDVGFADQAHFQRAFKQHLAVTPKQYRDLL</sequence>